<evidence type="ECO:0000259" key="6">
    <source>
        <dbReference type="PROSITE" id="PS50303"/>
    </source>
</evidence>
<evidence type="ECO:0000313" key="8">
    <source>
        <dbReference type="Proteomes" id="UP000245946"/>
    </source>
</evidence>
<dbReference type="PROSITE" id="PS50102">
    <property type="entry name" value="RRM"/>
    <property type="match status" value="2"/>
</dbReference>
<dbReference type="InterPro" id="IPR035979">
    <property type="entry name" value="RBD_domain_sf"/>
</dbReference>
<feature type="compositionally biased region" description="Gly residues" evidence="4">
    <location>
        <begin position="574"/>
        <end position="586"/>
    </location>
</feature>
<reference evidence="7 8" key="1">
    <citation type="journal article" date="2018" name="Mol. Biol. Evol.">
        <title>Broad Genomic Sampling Reveals a Smut Pathogenic Ancestry of the Fungal Clade Ustilaginomycotina.</title>
        <authorList>
            <person name="Kijpornyongpan T."/>
            <person name="Mondo S.J."/>
            <person name="Barry K."/>
            <person name="Sandor L."/>
            <person name="Lee J."/>
            <person name="Lipzen A."/>
            <person name="Pangilinan J."/>
            <person name="LaButti K."/>
            <person name="Hainaut M."/>
            <person name="Henrissat B."/>
            <person name="Grigoriev I.V."/>
            <person name="Spatafora J.W."/>
            <person name="Aime M.C."/>
        </authorList>
    </citation>
    <scope>NUCLEOTIDE SEQUENCE [LARGE SCALE GENOMIC DNA]</scope>
    <source>
        <strain evidence="7 8">MCA 4186</strain>
    </source>
</reference>
<dbReference type="SUPFAM" id="SSF54928">
    <property type="entry name" value="RNA-binding domain, RBD"/>
    <property type="match status" value="2"/>
</dbReference>
<evidence type="ECO:0000256" key="3">
    <source>
        <dbReference type="PROSITE-ProRule" id="PRU00317"/>
    </source>
</evidence>
<accession>A0A316ZJF5</accession>
<feature type="region of interest" description="Disordered" evidence="4">
    <location>
        <begin position="450"/>
        <end position="477"/>
    </location>
</feature>
<dbReference type="Gene3D" id="1.25.10.10">
    <property type="entry name" value="Leucine-rich Repeat Variant"/>
    <property type="match status" value="1"/>
</dbReference>
<feature type="compositionally biased region" description="Low complexity" evidence="4">
    <location>
        <begin position="12"/>
        <end position="31"/>
    </location>
</feature>
<dbReference type="InterPro" id="IPR052645">
    <property type="entry name" value="Pumilio_domain_protein"/>
</dbReference>
<dbReference type="SMART" id="SM00025">
    <property type="entry name" value="Pumilio"/>
    <property type="match status" value="5"/>
</dbReference>
<feature type="compositionally biased region" description="Low complexity" evidence="4">
    <location>
        <begin position="772"/>
        <end position="781"/>
    </location>
</feature>
<feature type="region of interest" description="Disordered" evidence="4">
    <location>
        <begin position="558"/>
        <end position="606"/>
    </location>
</feature>
<dbReference type="OrthoDB" id="2017782at2759"/>
<proteinExistence type="predicted"/>
<dbReference type="InterPro" id="IPR011989">
    <property type="entry name" value="ARM-like"/>
</dbReference>
<dbReference type="EMBL" id="KZ819283">
    <property type="protein sequence ID" value="PWO01249.1"/>
    <property type="molecule type" value="Genomic_DNA"/>
</dbReference>
<gene>
    <name evidence="7" type="ORF">FA09DRAFT_327198</name>
</gene>
<dbReference type="InterPro" id="IPR001313">
    <property type="entry name" value="Pumilio_RNA-bd_rpt"/>
</dbReference>
<dbReference type="InterPro" id="IPR012677">
    <property type="entry name" value="Nucleotide-bd_a/b_plait_sf"/>
</dbReference>
<dbReference type="STRING" id="58919.A0A316ZJF5"/>
<evidence type="ECO:0000256" key="4">
    <source>
        <dbReference type="SAM" id="MobiDB-lite"/>
    </source>
</evidence>
<keyword evidence="8" id="KW-1185">Reference proteome</keyword>
<feature type="region of interest" description="Disordered" evidence="4">
    <location>
        <begin position="770"/>
        <end position="794"/>
    </location>
</feature>
<feature type="domain" description="RRM" evidence="5">
    <location>
        <begin position="479"/>
        <end position="559"/>
    </location>
</feature>
<feature type="repeat" description="Pumilio" evidence="3">
    <location>
        <begin position="880"/>
        <end position="915"/>
    </location>
</feature>
<feature type="domain" description="RRM" evidence="5">
    <location>
        <begin position="610"/>
        <end position="685"/>
    </location>
</feature>
<dbReference type="InterPro" id="IPR016024">
    <property type="entry name" value="ARM-type_fold"/>
</dbReference>
<evidence type="ECO:0000259" key="5">
    <source>
        <dbReference type="PROSITE" id="PS50102"/>
    </source>
</evidence>
<dbReference type="CDD" id="cd00590">
    <property type="entry name" value="RRM_SF"/>
    <property type="match status" value="1"/>
</dbReference>
<name>A0A316ZJF5_9BASI</name>
<evidence type="ECO:0008006" key="9">
    <source>
        <dbReference type="Google" id="ProtNLM"/>
    </source>
</evidence>
<dbReference type="PROSITE" id="PS50303">
    <property type="entry name" value="PUM_HD"/>
    <property type="match status" value="1"/>
</dbReference>
<feature type="region of interest" description="Disordered" evidence="4">
    <location>
        <begin position="45"/>
        <end position="155"/>
    </location>
</feature>
<organism evidence="7 8">
    <name type="scientific">Tilletiopsis washingtonensis</name>
    <dbReference type="NCBI Taxonomy" id="58919"/>
    <lineage>
        <taxon>Eukaryota</taxon>
        <taxon>Fungi</taxon>
        <taxon>Dikarya</taxon>
        <taxon>Basidiomycota</taxon>
        <taxon>Ustilaginomycotina</taxon>
        <taxon>Exobasidiomycetes</taxon>
        <taxon>Entylomatales</taxon>
        <taxon>Entylomatales incertae sedis</taxon>
        <taxon>Tilletiopsis</taxon>
    </lineage>
</organism>
<feature type="region of interest" description="Disordered" evidence="4">
    <location>
        <begin position="1"/>
        <end position="31"/>
    </location>
</feature>
<feature type="compositionally biased region" description="Polar residues" evidence="4">
    <location>
        <begin position="1275"/>
        <end position="1313"/>
    </location>
</feature>
<keyword evidence="1" id="KW-0677">Repeat</keyword>
<dbReference type="SUPFAM" id="SSF48371">
    <property type="entry name" value="ARM repeat"/>
    <property type="match status" value="1"/>
</dbReference>
<feature type="domain" description="PUM-HD" evidence="6">
    <location>
        <begin position="816"/>
        <end position="1171"/>
    </location>
</feature>
<dbReference type="PANTHER" id="PTHR47093">
    <property type="entry name" value="PROTEIN JSN1-RELATED"/>
    <property type="match status" value="1"/>
</dbReference>
<dbReference type="Pfam" id="PF00076">
    <property type="entry name" value="RRM_1"/>
    <property type="match status" value="2"/>
</dbReference>
<feature type="repeat" description="Pumilio" evidence="3">
    <location>
        <begin position="916"/>
        <end position="951"/>
    </location>
</feature>
<feature type="compositionally biased region" description="Low complexity" evidence="4">
    <location>
        <begin position="116"/>
        <end position="133"/>
    </location>
</feature>
<dbReference type="InterPro" id="IPR033133">
    <property type="entry name" value="PUM-HD"/>
</dbReference>
<dbReference type="GO" id="GO:0000288">
    <property type="term" value="P:nuclear-transcribed mRNA catabolic process, deadenylation-dependent decay"/>
    <property type="evidence" value="ECO:0007669"/>
    <property type="project" value="TreeGrafter"/>
</dbReference>
<dbReference type="Pfam" id="PF00806">
    <property type="entry name" value="PUF"/>
    <property type="match status" value="3"/>
</dbReference>
<dbReference type="GeneID" id="37268852"/>
<keyword evidence="2" id="KW-0694">RNA-binding</keyword>
<dbReference type="Proteomes" id="UP000245946">
    <property type="component" value="Unassembled WGS sequence"/>
</dbReference>
<sequence length="1369" mass="141574">MGQRGEPSAPGRAAQLASPSQAPKAAAAAPLFSKRARQIQADSGVAAPAPYLPPALREGASLEQQEGTAGPLFAPSGTGNAKGRARAGTLPSSWSSGEGTQRFASPLAARLESLRSSGVADPPAGSAAGASAPEPAPLPGRPPSHSISGGAFGGAAPGGGAANRLAALRDSDAGAASRLRSGSLASALPALGKNAFGPSMFSSTWNQAAAAMHSDQQGFAGGQRGSGVAFLDDGMSHITSTARPSLAESLDGSEDVQTLDYLGLAGGSPRGAGAAERTPMPTFASRHRASTLAAVPHNGVGRNGAVDSVSALLANAGTGGVSDEEIYDAYAREHGIDPQAFAAAAVAAGFAPSSSSSLGQPARLRAGTVAALGGPGGRQRTEQELLRLAMAGHFLGGGASSALGSHTSQSMAASLSGGGFGGGYSAPLEGFPHVDVSTPPPELNSFSHTVHSTPTQTHRGAVAPSTPGAESRTPQIPGRSLWIGNLHASTTGQELMHVFAPYGAIESLRLLPEKECGFVNFVEAADAIRARDDVLHRLGGRIGKGTGPNGSVRIGYGKTDSAPAAPGTASGYNTPGGRGGPTGGIGSPRTEPVTFESGPGTPGAEIGPTRALWVGSIPSSTTPSTLLSIFQPFGPIESARVLTNKNCGFVNFERVDDAVMARKMLNGRDVLGSENGVMRIGFAKVPTRNLDNYPGDPSNAGFAAAIEALAELKGASSVPMTAEQQVLSGGIENYRSNLVADLLAQQQRQAQNSAAAPTAVPGAPAMHMRTASSLGTSSSNSIVPSSDKGGVPLPSDMVPRPAVSDLQLLMRELSDGDDDVEADVASVSSFRPPATYYTTIPLVSEVSTSRRFDTSRLRELRKTIENGQCTQDSVDAIASDHMDAIVDLASDYIGNTVVQKLFERCSDRVKHIMLERIAPHLAMIGIHKNGTWAAQKIIDTAPAPEQVAIIAQNLRPYVPPLLLDQFGNYVVQCCLPWVGDKSDFIFDAMVDRCWEIAQGRFGARSMRACLENQYVSKRQRKRVAIAIILNSVPLATSPNGALLLTWLLDTSGLSGRYRLLAPRFSPYLGNLCTHKLASLTVLRIVCQKSEPGASRTILSALFDSPNDAVLEEVLTDQVHGSQFVTKVLASNCFDAEARARYVEQVKRIVLAHSLIGVPAYRKLVEDLGLPAGPAPGQIGGVGATPRTDLGLAPHLGPFLPTGATVPQQSRFAAPPVPASQQQEISAMLAQMQLQQAGMFSPSSALAQSGYMGGAGAERQMPYNAASGRGPAAENGANSSSSFPAHMRSPQSDAFNPWSNAASDWERSASTGLSPGQGGTPNSHLAPRFGTSPNGQHSSPGQQAAQSQPFGQMSRHPFLEQLGRGPFSMQ</sequence>
<feature type="compositionally biased region" description="Polar residues" evidence="4">
    <location>
        <begin position="90"/>
        <end position="103"/>
    </location>
</feature>
<dbReference type="PANTHER" id="PTHR47093:SF1">
    <property type="entry name" value="PROTEIN JSN1-RELATED"/>
    <property type="match status" value="1"/>
</dbReference>
<dbReference type="InterPro" id="IPR000504">
    <property type="entry name" value="RRM_dom"/>
</dbReference>
<feature type="compositionally biased region" description="Low complexity" evidence="4">
    <location>
        <begin position="1334"/>
        <end position="1351"/>
    </location>
</feature>
<dbReference type="RefSeq" id="XP_025601527.1">
    <property type="nucleotide sequence ID" value="XM_025741308.1"/>
</dbReference>
<feature type="repeat" description="Pumilio" evidence="3">
    <location>
        <begin position="953"/>
        <end position="991"/>
    </location>
</feature>
<evidence type="ECO:0000313" key="7">
    <source>
        <dbReference type="EMBL" id="PWO01249.1"/>
    </source>
</evidence>
<dbReference type="Gene3D" id="3.30.70.330">
    <property type="match status" value="2"/>
</dbReference>
<dbReference type="SMART" id="SM00360">
    <property type="entry name" value="RRM"/>
    <property type="match status" value="2"/>
</dbReference>
<feature type="region of interest" description="Disordered" evidence="4">
    <location>
        <begin position="1261"/>
        <end position="1353"/>
    </location>
</feature>
<dbReference type="GO" id="GO:0003723">
    <property type="term" value="F:RNA binding"/>
    <property type="evidence" value="ECO:0007669"/>
    <property type="project" value="UniProtKB-UniRule"/>
</dbReference>
<evidence type="ECO:0000256" key="2">
    <source>
        <dbReference type="PROSITE-ProRule" id="PRU00176"/>
    </source>
</evidence>
<evidence type="ECO:0000256" key="1">
    <source>
        <dbReference type="ARBA" id="ARBA00022737"/>
    </source>
</evidence>
<protein>
    <recommendedName>
        <fullName evidence="9">ARM repeat-containing protein</fullName>
    </recommendedName>
</protein>
<dbReference type="PROSITE" id="PS50302">
    <property type="entry name" value="PUM"/>
    <property type="match status" value="3"/>
</dbReference>